<dbReference type="InterPro" id="IPR003594">
    <property type="entry name" value="HATPase_dom"/>
</dbReference>
<name>A0A0K0XDG5_MYCGD</name>
<dbReference type="KEGG" id="mgo:AFA91_30040"/>
<accession>A0A0K0XDG5</accession>
<organism evidence="2 3">
    <name type="scientific">Mycolicibacterium goodii</name>
    <name type="common">Mycobacterium goodii</name>
    <dbReference type="NCBI Taxonomy" id="134601"/>
    <lineage>
        <taxon>Bacteria</taxon>
        <taxon>Bacillati</taxon>
        <taxon>Actinomycetota</taxon>
        <taxon>Actinomycetes</taxon>
        <taxon>Mycobacteriales</taxon>
        <taxon>Mycobacteriaceae</taxon>
        <taxon>Mycolicibacterium</taxon>
    </lineage>
</organism>
<gene>
    <name evidence="2" type="ORF">AFA91_30040</name>
</gene>
<dbReference type="AlphaFoldDB" id="A0A0K0XDG5"/>
<dbReference type="InterPro" id="IPR036890">
    <property type="entry name" value="HATPase_C_sf"/>
</dbReference>
<dbReference type="STRING" id="134601.AFA91_30040"/>
<evidence type="ECO:0000259" key="1">
    <source>
        <dbReference type="Pfam" id="PF13581"/>
    </source>
</evidence>
<evidence type="ECO:0000313" key="3">
    <source>
        <dbReference type="Proteomes" id="UP000062255"/>
    </source>
</evidence>
<dbReference type="PATRIC" id="fig|134601.6.peg.6211"/>
<feature type="domain" description="Histidine kinase/HSP90-like ATPase" evidence="1">
    <location>
        <begin position="5"/>
        <end position="119"/>
    </location>
</feature>
<reference evidence="2 3" key="1">
    <citation type="submission" date="2015-07" db="EMBL/GenBank/DDBJ databases">
        <title>Complete genome sequence of Mycobacterium goodii X7B, a facultative thermophilic biodesulfurizing bacterium.</title>
        <authorList>
            <person name="Yu B."/>
            <person name="Li F."/>
            <person name="Xu P."/>
        </authorList>
    </citation>
    <scope>NUCLEOTIDE SEQUENCE [LARGE SCALE GENOMIC DNA]</scope>
    <source>
        <strain evidence="2 3">X7B</strain>
    </source>
</reference>
<sequence length="129" mass="13645">MVVQVPARESMLAPLRNILGAIATFEGLDSDAVADLCLAVDEACAVLINAAAADSMVSLDIVADAHRLVVDASAEFSHAEDAGLGRFSERVLSALTDEVGTYSTEQQDRPRGVFGIFLTTRRRPPTADA</sequence>
<dbReference type="Proteomes" id="UP000062255">
    <property type="component" value="Chromosome"/>
</dbReference>
<protein>
    <recommendedName>
        <fullName evidence="1">Histidine kinase/HSP90-like ATPase domain-containing protein</fullName>
    </recommendedName>
</protein>
<dbReference type="Gene3D" id="3.30.565.10">
    <property type="entry name" value="Histidine kinase-like ATPase, C-terminal domain"/>
    <property type="match status" value="1"/>
</dbReference>
<dbReference type="Pfam" id="PF13581">
    <property type="entry name" value="HATPase_c_2"/>
    <property type="match status" value="1"/>
</dbReference>
<dbReference type="EMBL" id="CP012150">
    <property type="protein sequence ID" value="AKS35443.1"/>
    <property type="molecule type" value="Genomic_DNA"/>
</dbReference>
<proteinExistence type="predicted"/>
<evidence type="ECO:0000313" key="2">
    <source>
        <dbReference type="EMBL" id="AKS35443.1"/>
    </source>
</evidence>